<keyword evidence="2 7" id="KW-0238">DNA-binding</keyword>
<dbReference type="GO" id="GO:0000160">
    <property type="term" value="P:phosphorelay signal transduction system"/>
    <property type="evidence" value="ECO:0007669"/>
    <property type="project" value="InterPro"/>
</dbReference>
<dbReference type="AlphaFoldDB" id="A0A2V1JZJ5"/>
<dbReference type="PANTHER" id="PTHR43214">
    <property type="entry name" value="TWO-COMPONENT RESPONSE REGULATOR"/>
    <property type="match status" value="1"/>
</dbReference>
<evidence type="ECO:0000256" key="3">
    <source>
        <dbReference type="PROSITE-ProRule" id="PRU00169"/>
    </source>
</evidence>
<reference evidence="8" key="1">
    <citation type="submission" date="2018-05" db="EMBL/GenBank/DDBJ databases">
        <authorList>
            <person name="Li Y."/>
        </authorList>
    </citation>
    <scope>NUCLEOTIDE SEQUENCE [LARGE SCALE GENOMIC DNA]</scope>
    <source>
        <strain evidence="8">3d-2-2</strain>
    </source>
</reference>
<dbReference type="InterPro" id="IPR011006">
    <property type="entry name" value="CheY-like_superfamily"/>
</dbReference>
<dbReference type="InterPro" id="IPR016032">
    <property type="entry name" value="Sig_transdc_resp-reg_C-effctor"/>
</dbReference>
<dbReference type="CDD" id="cd06170">
    <property type="entry name" value="LuxR_C_like"/>
    <property type="match status" value="1"/>
</dbReference>
<evidence type="ECO:0000256" key="4">
    <source>
        <dbReference type="SAM" id="MobiDB-lite"/>
    </source>
</evidence>
<evidence type="ECO:0000259" key="6">
    <source>
        <dbReference type="PROSITE" id="PS50110"/>
    </source>
</evidence>
<dbReference type="SMART" id="SM00448">
    <property type="entry name" value="REC"/>
    <property type="match status" value="1"/>
</dbReference>
<dbReference type="InterPro" id="IPR036388">
    <property type="entry name" value="WH-like_DNA-bd_sf"/>
</dbReference>
<feature type="modified residue" description="4-aspartylphosphate" evidence="3">
    <location>
        <position position="55"/>
    </location>
</feature>
<dbReference type="PANTHER" id="PTHR43214:SF17">
    <property type="entry name" value="TRANSCRIPTIONAL REGULATORY PROTEIN RCSB"/>
    <property type="match status" value="1"/>
</dbReference>
<dbReference type="InterPro" id="IPR000792">
    <property type="entry name" value="Tscrpt_reg_LuxR_C"/>
</dbReference>
<dbReference type="Gene3D" id="1.10.10.10">
    <property type="entry name" value="Winged helix-like DNA-binding domain superfamily/Winged helix DNA-binding domain"/>
    <property type="match status" value="1"/>
</dbReference>
<comment type="caution">
    <text evidence="7">The sequence shown here is derived from an EMBL/GenBank/DDBJ whole genome shotgun (WGS) entry which is preliminary data.</text>
</comment>
<dbReference type="Gene3D" id="3.40.50.2300">
    <property type="match status" value="1"/>
</dbReference>
<dbReference type="InterPro" id="IPR001789">
    <property type="entry name" value="Sig_transdc_resp-reg_receiver"/>
</dbReference>
<gene>
    <name evidence="7" type="ORF">DD235_12275</name>
</gene>
<keyword evidence="8" id="KW-1185">Reference proteome</keyword>
<organism evidence="7 8">
    <name type="scientific">Corticimicrobacter populi</name>
    <dbReference type="NCBI Taxonomy" id="2175229"/>
    <lineage>
        <taxon>Bacteria</taxon>
        <taxon>Pseudomonadati</taxon>
        <taxon>Pseudomonadota</taxon>
        <taxon>Betaproteobacteria</taxon>
        <taxon>Burkholderiales</taxon>
        <taxon>Alcaligenaceae</taxon>
        <taxon>Corticimicrobacter</taxon>
    </lineage>
</organism>
<protein>
    <submittedName>
        <fullName evidence="7">DNA-binding response regulator</fullName>
    </submittedName>
</protein>
<feature type="domain" description="Response regulatory" evidence="6">
    <location>
        <begin position="4"/>
        <end position="123"/>
    </location>
</feature>
<dbReference type="SMART" id="SM00421">
    <property type="entry name" value="HTH_LUXR"/>
    <property type="match status" value="1"/>
</dbReference>
<evidence type="ECO:0000313" key="8">
    <source>
        <dbReference type="Proteomes" id="UP000245212"/>
    </source>
</evidence>
<evidence type="ECO:0000313" key="7">
    <source>
        <dbReference type="EMBL" id="PWF22153.1"/>
    </source>
</evidence>
<feature type="domain" description="HTH luxR-type" evidence="5">
    <location>
        <begin position="144"/>
        <end position="209"/>
    </location>
</feature>
<proteinExistence type="predicted"/>
<dbReference type="Proteomes" id="UP000245212">
    <property type="component" value="Unassembled WGS sequence"/>
</dbReference>
<dbReference type="PROSITE" id="PS50110">
    <property type="entry name" value="RESPONSE_REGULATORY"/>
    <property type="match status" value="1"/>
</dbReference>
<sequence>MAIKIILADDHPVLIAGMQHELSALRTLDIVGTAHNSTEVIDLLTRRPCDILVTDYVMPGGSVGDGMGMLAFLQRRYPALKIIVFTTVDNLAMVTAMLDLGIKAVLSKADEIDHLIAAIHAVHAGASYLSPSLRTAGAGPTAAATSERQKLSRREAEVVRLYVGGASINEIAQQVNRTKQTVSTQKNSAMRKLGIQRDADLFKFAYESGLIMGSGNTDTPPPDTLDSNKDHAAN</sequence>
<accession>A0A2V1JZJ5</accession>
<dbReference type="GO" id="GO:0003677">
    <property type="term" value="F:DNA binding"/>
    <property type="evidence" value="ECO:0007669"/>
    <property type="project" value="UniProtKB-KW"/>
</dbReference>
<dbReference type="SUPFAM" id="SSF46894">
    <property type="entry name" value="C-terminal effector domain of the bipartite response regulators"/>
    <property type="match status" value="1"/>
</dbReference>
<dbReference type="InterPro" id="IPR039420">
    <property type="entry name" value="WalR-like"/>
</dbReference>
<keyword evidence="1 3" id="KW-0597">Phosphoprotein</keyword>
<evidence type="ECO:0000256" key="2">
    <source>
        <dbReference type="ARBA" id="ARBA00023125"/>
    </source>
</evidence>
<evidence type="ECO:0000256" key="1">
    <source>
        <dbReference type="ARBA" id="ARBA00022553"/>
    </source>
</evidence>
<dbReference type="GO" id="GO:0006355">
    <property type="term" value="P:regulation of DNA-templated transcription"/>
    <property type="evidence" value="ECO:0007669"/>
    <property type="project" value="InterPro"/>
</dbReference>
<dbReference type="CDD" id="cd17535">
    <property type="entry name" value="REC_NarL-like"/>
    <property type="match status" value="1"/>
</dbReference>
<dbReference type="SUPFAM" id="SSF52172">
    <property type="entry name" value="CheY-like"/>
    <property type="match status" value="1"/>
</dbReference>
<dbReference type="InterPro" id="IPR058245">
    <property type="entry name" value="NreC/VraR/RcsB-like_REC"/>
</dbReference>
<dbReference type="PRINTS" id="PR00038">
    <property type="entry name" value="HTHLUXR"/>
</dbReference>
<dbReference type="EMBL" id="QETA01000005">
    <property type="protein sequence ID" value="PWF22153.1"/>
    <property type="molecule type" value="Genomic_DNA"/>
</dbReference>
<dbReference type="RefSeq" id="WP_109062392.1">
    <property type="nucleotide sequence ID" value="NZ_QETA01000005.1"/>
</dbReference>
<dbReference type="Pfam" id="PF00072">
    <property type="entry name" value="Response_reg"/>
    <property type="match status" value="1"/>
</dbReference>
<feature type="region of interest" description="Disordered" evidence="4">
    <location>
        <begin position="212"/>
        <end position="234"/>
    </location>
</feature>
<dbReference type="Pfam" id="PF00196">
    <property type="entry name" value="GerE"/>
    <property type="match status" value="1"/>
</dbReference>
<dbReference type="PROSITE" id="PS50043">
    <property type="entry name" value="HTH_LUXR_2"/>
    <property type="match status" value="1"/>
</dbReference>
<evidence type="ECO:0000259" key="5">
    <source>
        <dbReference type="PROSITE" id="PS50043"/>
    </source>
</evidence>
<name>A0A2V1JZJ5_9BURK</name>